<evidence type="ECO:0000256" key="2">
    <source>
        <dbReference type="ARBA" id="ARBA00005479"/>
    </source>
</evidence>
<dbReference type="Proteomes" id="UP000799436">
    <property type="component" value="Unassembled WGS sequence"/>
</dbReference>
<evidence type="ECO:0000256" key="3">
    <source>
        <dbReference type="ARBA" id="ARBA00022490"/>
    </source>
</evidence>
<keyword evidence="9" id="KW-0131">Cell cycle</keyword>
<feature type="coiled-coil region" evidence="10">
    <location>
        <begin position="222"/>
        <end position="280"/>
    </location>
</feature>
<evidence type="ECO:0000313" key="12">
    <source>
        <dbReference type="Proteomes" id="UP000799436"/>
    </source>
</evidence>
<dbReference type="PANTHER" id="PTHR31570">
    <property type="entry name" value="HAUS AUGMIN-LIKE COMPLEX SUBUNIT 1"/>
    <property type="match status" value="1"/>
</dbReference>
<accession>A0A6G1L326</accession>
<keyword evidence="12" id="KW-1185">Reference proteome</keyword>
<evidence type="ECO:0000256" key="8">
    <source>
        <dbReference type="ARBA" id="ARBA00023212"/>
    </source>
</evidence>
<dbReference type="GO" id="GO:0005874">
    <property type="term" value="C:microtubule"/>
    <property type="evidence" value="ECO:0007669"/>
    <property type="project" value="UniProtKB-KW"/>
</dbReference>
<evidence type="ECO:0000256" key="9">
    <source>
        <dbReference type="ARBA" id="ARBA00023306"/>
    </source>
</evidence>
<keyword evidence="8" id="KW-0206">Cytoskeleton</keyword>
<gene>
    <name evidence="11" type="ORF">EJ03DRAFT_164721</name>
</gene>
<dbReference type="Pfam" id="PF25762">
    <property type="entry name" value="HAUS1"/>
    <property type="match status" value="1"/>
</dbReference>
<reference evidence="11" key="1">
    <citation type="journal article" date="2020" name="Stud. Mycol.">
        <title>101 Dothideomycetes genomes: a test case for predicting lifestyles and emergence of pathogens.</title>
        <authorList>
            <person name="Haridas S."/>
            <person name="Albert R."/>
            <person name="Binder M."/>
            <person name="Bloem J."/>
            <person name="Labutti K."/>
            <person name="Salamov A."/>
            <person name="Andreopoulos B."/>
            <person name="Baker S."/>
            <person name="Barry K."/>
            <person name="Bills G."/>
            <person name="Bluhm B."/>
            <person name="Cannon C."/>
            <person name="Castanera R."/>
            <person name="Culley D."/>
            <person name="Daum C."/>
            <person name="Ezra D."/>
            <person name="Gonzalez J."/>
            <person name="Henrissat B."/>
            <person name="Kuo A."/>
            <person name="Liang C."/>
            <person name="Lipzen A."/>
            <person name="Lutzoni F."/>
            <person name="Magnuson J."/>
            <person name="Mondo S."/>
            <person name="Nolan M."/>
            <person name="Ohm R."/>
            <person name="Pangilinan J."/>
            <person name="Park H.-J."/>
            <person name="Ramirez L."/>
            <person name="Alfaro M."/>
            <person name="Sun H."/>
            <person name="Tritt A."/>
            <person name="Yoshinaga Y."/>
            <person name="Zwiers L.-H."/>
            <person name="Turgeon B."/>
            <person name="Goodwin S."/>
            <person name="Spatafora J."/>
            <person name="Crous P."/>
            <person name="Grigoriev I."/>
        </authorList>
    </citation>
    <scope>NUCLEOTIDE SEQUENCE</scope>
    <source>
        <strain evidence="11">CBS 116005</strain>
    </source>
</reference>
<dbReference type="OrthoDB" id="5372507at2759"/>
<keyword evidence="6" id="KW-0498">Mitosis</keyword>
<dbReference type="GO" id="GO:0051301">
    <property type="term" value="P:cell division"/>
    <property type="evidence" value="ECO:0007669"/>
    <property type="project" value="UniProtKB-KW"/>
</dbReference>
<name>A0A6G1L326_9PEZI</name>
<evidence type="ECO:0000313" key="11">
    <source>
        <dbReference type="EMBL" id="KAF2766959.1"/>
    </source>
</evidence>
<proteinExistence type="inferred from homology"/>
<dbReference type="GO" id="GO:0005819">
    <property type="term" value="C:spindle"/>
    <property type="evidence" value="ECO:0007669"/>
    <property type="project" value="UniProtKB-SubCell"/>
</dbReference>
<dbReference type="GO" id="GO:0005829">
    <property type="term" value="C:cytosol"/>
    <property type="evidence" value="ECO:0007669"/>
    <property type="project" value="TreeGrafter"/>
</dbReference>
<keyword evidence="4" id="KW-0132">Cell division</keyword>
<organism evidence="11 12">
    <name type="scientific">Teratosphaeria nubilosa</name>
    <dbReference type="NCBI Taxonomy" id="161662"/>
    <lineage>
        <taxon>Eukaryota</taxon>
        <taxon>Fungi</taxon>
        <taxon>Dikarya</taxon>
        <taxon>Ascomycota</taxon>
        <taxon>Pezizomycotina</taxon>
        <taxon>Dothideomycetes</taxon>
        <taxon>Dothideomycetidae</taxon>
        <taxon>Mycosphaerellales</taxon>
        <taxon>Teratosphaeriaceae</taxon>
        <taxon>Teratosphaeria</taxon>
    </lineage>
</organism>
<comment type="subcellular location">
    <subcellularLocation>
        <location evidence="1">Cytoplasm</location>
        <location evidence="1">Cytoskeleton</location>
        <location evidence="1">Spindle</location>
    </subcellularLocation>
</comment>
<evidence type="ECO:0000256" key="5">
    <source>
        <dbReference type="ARBA" id="ARBA00022701"/>
    </source>
</evidence>
<evidence type="ECO:0000256" key="4">
    <source>
        <dbReference type="ARBA" id="ARBA00022618"/>
    </source>
</evidence>
<comment type="similarity">
    <text evidence="2">Belongs to the HAUS1 family.</text>
</comment>
<evidence type="ECO:0000256" key="6">
    <source>
        <dbReference type="ARBA" id="ARBA00022776"/>
    </source>
</evidence>
<evidence type="ECO:0000256" key="1">
    <source>
        <dbReference type="ARBA" id="ARBA00004186"/>
    </source>
</evidence>
<keyword evidence="5" id="KW-0493">Microtubule</keyword>
<evidence type="ECO:0000256" key="7">
    <source>
        <dbReference type="ARBA" id="ARBA00023054"/>
    </source>
</evidence>
<dbReference type="GO" id="GO:0070652">
    <property type="term" value="C:HAUS complex"/>
    <property type="evidence" value="ECO:0007669"/>
    <property type="project" value="InterPro"/>
</dbReference>
<dbReference type="InterPro" id="IPR026243">
    <property type="entry name" value="HAUS1"/>
</dbReference>
<dbReference type="EMBL" id="ML995863">
    <property type="protein sequence ID" value="KAF2766959.1"/>
    <property type="molecule type" value="Genomic_DNA"/>
</dbReference>
<evidence type="ECO:0008006" key="13">
    <source>
        <dbReference type="Google" id="ProtNLM"/>
    </source>
</evidence>
<dbReference type="GO" id="GO:0051225">
    <property type="term" value="P:spindle assembly"/>
    <property type="evidence" value="ECO:0007669"/>
    <property type="project" value="InterPro"/>
</dbReference>
<keyword evidence="3" id="KW-0963">Cytoplasm</keyword>
<evidence type="ECO:0000256" key="10">
    <source>
        <dbReference type="SAM" id="Coils"/>
    </source>
</evidence>
<keyword evidence="7 10" id="KW-0175">Coiled coil</keyword>
<protein>
    <recommendedName>
        <fullName evidence="13">HAUS augmin-like complex subunit 1</fullName>
    </recommendedName>
</protein>
<dbReference type="AlphaFoldDB" id="A0A6G1L326"/>
<dbReference type="PANTHER" id="PTHR31570:SF1">
    <property type="entry name" value="HAUS AUGMIN-LIKE COMPLEX SUBUNIT 1"/>
    <property type="match status" value="1"/>
</dbReference>
<sequence length="284" mass="31815">MDSPGDWSASALFSPSKARAQQAQAKDWAFVDAWLAKRYGKSLPSFERHEDTLQALLSLATVNESADEQRALVERVEKAALQAGAKRSHENDEVYNATAEALNSDGLQDLEALAEVAMMLGTTDAQQMGVRVSELTNQHFELSEQVRQSAAQEAALERERIRLHTLLLDLGREDFRAPANLPEQTTEWMRNVKHMKAKLGEYDERLTALRGVSTGSLSVEDVLKQAQDVASQRQRLADLERNLAAFDDLPSNPSAARKKLESARNELRILTRRRDELFENMAAR</sequence>